<dbReference type="Gene3D" id="2.40.100.10">
    <property type="entry name" value="Cyclophilin-like"/>
    <property type="match status" value="1"/>
</dbReference>
<dbReference type="GO" id="GO:0005737">
    <property type="term" value="C:cytoplasm"/>
    <property type="evidence" value="ECO:0007669"/>
    <property type="project" value="TreeGrafter"/>
</dbReference>
<name>A0A835KWI0_9POAL</name>
<dbReference type="PANTHER" id="PTHR11071">
    <property type="entry name" value="PEPTIDYL-PROLYL CIS-TRANS ISOMERASE"/>
    <property type="match status" value="1"/>
</dbReference>
<keyword evidence="3" id="KW-1185">Reference proteome</keyword>
<evidence type="ECO:0000313" key="3">
    <source>
        <dbReference type="Proteomes" id="UP000636709"/>
    </source>
</evidence>
<dbReference type="EMBL" id="JACEFO010000112">
    <property type="protein sequence ID" value="KAF8781122.1"/>
    <property type="molecule type" value="Genomic_DNA"/>
</dbReference>
<proteinExistence type="inferred from homology"/>
<dbReference type="GO" id="GO:0003755">
    <property type="term" value="F:peptidyl-prolyl cis-trans isomerase activity"/>
    <property type="evidence" value="ECO:0007669"/>
    <property type="project" value="TreeGrafter"/>
</dbReference>
<gene>
    <name evidence="2" type="ORF">HU200_001099</name>
</gene>
<comment type="caution">
    <text evidence="2">The sequence shown here is derived from an EMBL/GenBank/DDBJ whole genome shotgun (WGS) entry which is preliminary data.</text>
</comment>
<dbReference type="OrthoDB" id="193499at2759"/>
<sequence>MVQGRDIIAGDGTGGESIYGYKFEDENFVLKHERKGCFQWPILVLTQMVLSFSSLPLGHLI</sequence>
<accession>A0A835KWI0</accession>
<dbReference type="GO" id="GO:0016018">
    <property type="term" value="F:cyclosporin A binding"/>
    <property type="evidence" value="ECO:0007669"/>
    <property type="project" value="TreeGrafter"/>
</dbReference>
<dbReference type="AlphaFoldDB" id="A0A835KWI0"/>
<dbReference type="Proteomes" id="UP000636709">
    <property type="component" value="Unassembled WGS sequence"/>
</dbReference>
<evidence type="ECO:0008006" key="4">
    <source>
        <dbReference type="Google" id="ProtNLM"/>
    </source>
</evidence>
<reference evidence="2" key="1">
    <citation type="submission" date="2020-07" db="EMBL/GenBank/DDBJ databases">
        <title>Genome sequence and genetic diversity analysis of an under-domesticated orphan crop, white fonio (Digitaria exilis).</title>
        <authorList>
            <person name="Bennetzen J.L."/>
            <person name="Chen S."/>
            <person name="Ma X."/>
            <person name="Wang X."/>
            <person name="Yssel A.E.J."/>
            <person name="Chaluvadi S.R."/>
            <person name="Johnson M."/>
            <person name="Gangashetty P."/>
            <person name="Hamidou F."/>
            <person name="Sanogo M.D."/>
            <person name="Zwaenepoel A."/>
            <person name="Wallace J."/>
            <person name="Van De Peer Y."/>
            <person name="Van Deynze A."/>
        </authorList>
    </citation>
    <scope>NUCLEOTIDE SEQUENCE</scope>
    <source>
        <tissue evidence="2">Leaves</tissue>
    </source>
</reference>
<evidence type="ECO:0000313" key="2">
    <source>
        <dbReference type="EMBL" id="KAF8781122.1"/>
    </source>
</evidence>
<dbReference type="GO" id="GO:0006457">
    <property type="term" value="P:protein folding"/>
    <property type="evidence" value="ECO:0007669"/>
    <property type="project" value="TreeGrafter"/>
</dbReference>
<comment type="similarity">
    <text evidence="1">Belongs to the cyclophilin-type PPIase family.</text>
</comment>
<protein>
    <recommendedName>
        <fullName evidence="4">Peptidylprolyl isomerase</fullName>
    </recommendedName>
</protein>
<evidence type="ECO:0000256" key="1">
    <source>
        <dbReference type="ARBA" id="ARBA00007365"/>
    </source>
</evidence>
<dbReference type="SUPFAM" id="SSF50891">
    <property type="entry name" value="Cyclophilin-like"/>
    <property type="match status" value="1"/>
</dbReference>
<organism evidence="2 3">
    <name type="scientific">Digitaria exilis</name>
    <dbReference type="NCBI Taxonomy" id="1010633"/>
    <lineage>
        <taxon>Eukaryota</taxon>
        <taxon>Viridiplantae</taxon>
        <taxon>Streptophyta</taxon>
        <taxon>Embryophyta</taxon>
        <taxon>Tracheophyta</taxon>
        <taxon>Spermatophyta</taxon>
        <taxon>Magnoliopsida</taxon>
        <taxon>Liliopsida</taxon>
        <taxon>Poales</taxon>
        <taxon>Poaceae</taxon>
        <taxon>PACMAD clade</taxon>
        <taxon>Panicoideae</taxon>
        <taxon>Panicodae</taxon>
        <taxon>Paniceae</taxon>
        <taxon>Anthephorinae</taxon>
        <taxon>Digitaria</taxon>
    </lineage>
</organism>
<dbReference type="PANTHER" id="PTHR11071:SF561">
    <property type="entry name" value="PEPTIDYL-PROLYL CIS-TRANS ISOMERASE D-RELATED"/>
    <property type="match status" value="1"/>
</dbReference>
<dbReference type="InterPro" id="IPR029000">
    <property type="entry name" value="Cyclophilin-like_dom_sf"/>
</dbReference>